<dbReference type="Proteomes" id="UP000003919">
    <property type="component" value="Unassembled WGS sequence"/>
</dbReference>
<keyword evidence="2" id="KW-0489">Methyltransferase</keyword>
<keyword evidence="2" id="KW-0808">Transferase</keyword>
<dbReference type="GO" id="GO:0008171">
    <property type="term" value="F:O-methyltransferase activity"/>
    <property type="evidence" value="ECO:0007669"/>
    <property type="project" value="TreeGrafter"/>
</dbReference>
<evidence type="ECO:0000313" key="2">
    <source>
        <dbReference type="EMBL" id="EAZ82442.1"/>
    </source>
</evidence>
<gene>
    <name evidence="2" type="ORF">ALPR1_09515</name>
</gene>
<dbReference type="OrthoDB" id="9812600at2"/>
<accession>A3HRH4</accession>
<dbReference type="STRING" id="388413.ALPR1_09515"/>
<reference evidence="2 3" key="1">
    <citation type="journal article" date="2011" name="J. Bacteriol.">
        <title>Complete genome sequence of Algoriphagus sp. PR1, bacterial prey of a colony-forming choanoflagellate.</title>
        <authorList>
            <person name="Alegado R.A."/>
            <person name="Ferriera S."/>
            <person name="Nusbaum C."/>
            <person name="Young S.K."/>
            <person name="Zeng Q."/>
            <person name="Imamovic A."/>
            <person name="Fairclough S.R."/>
            <person name="King N."/>
        </authorList>
    </citation>
    <scope>NUCLEOTIDE SEQUENCE [LARGE SCALE GENOMIC DNA]</scope>
    <source>
        <strain evidence="2 3">PR1</strain>
    </source>
</reference>
<dbReference type="HOGENOM" id="CLU_068034_2_1_10"/>
<dbReference type="InterPro" id="IPR053188">
    <property type="entry name" value="FkbM_Methyltransferase"/>
</dbReference>
<dbReference type="PANTHER" id="PTHR36973:SF4">
    <property type="entry name" value="NODULATION PROTEIN"/>
    <property type="match status" value="1"/>
</dbReference>
<dbReference type="Gene3D" id="3.40.50.150">
    <property type="entry name" value="Vaccinia Virus protein VP39"/>
    <property type="match status" value="1"/>
</dbReference>
<dbReference type="AlphaFoldDB" id="A3HRH4"/>
<dbReference type="InterPro" id="IPR029063">
    <property type="entry name" value="SAM-dependent_MTases_sf"/>
</dbReference>
<dbReference type="SUPFAM" id="SSF53335">
    <property type="entry name" value="S-adenosyl-L-methionine-dependent methyltransferases"/>
    <property type="match status" value="1"/>
</dbReference>
<organism evidence="2 3">
    <name type="scientific">Algoriphagus machipongonensis</name>
    <dbReference type="NCBI Taxonomy" id="388413"/>
    <lineage>
        <taxon>Bacteria</taxon>
        <taxon>Pseudomonadati</taxon>
        <taxon>Bacteroidota</taxon>
        <taxon>Cytophagia</taxon>
        <taxon>Cytophagales</taxon>
        <taxon>Cyclobacteriaceae</taxon>
        <taxon>Algoriphagus</taxon>
    </lineage>
</organism>
<dbReference type="eggNOG" id="COG0275">
    <property type="taxonomic scope" value="Bacteria"/>
</dbReference>
<dbReference type="EMBL" id="AAXU02000001">
    <property type="protein sequence ID" value="EAZ82442.1"/>
    <property type="molecule type" value="Genomic_DNA"/>
</dbReference>
<dbReference type="InterPro" id="IPR006342">
    <property type="entry name" value="FkbM_mtfrase"/>
</dbReference>
<dbReference type="NCBIfam" id="TIGR01444">
    <property type="entry name" value="fkbM_fam"/>
    <property type="match status" value="1"/>
</dbReference>
<comment type="caution">
    <text evidence="2">The sequence shown here is derived from an EMBL/GenBank/DDBJ whole genome shotgun (WGS) entry which is preliminary data.</text>
</comment>
<dbReference type="PANTHER" id="PTHR36973">
    <property type="entry name" value="SLL1456 PROTEIN-RELATED"/>
    <property type="match status" value="1"/>
</dbReference>
<dbReference type="Pfam" id="PF05050">
    <property type="entry name" value="Methyltransf_21"/>
    <property type="match status" value="1"/>
</dbReference>
<name>A3HRH4_9BACT</name>
<feature type="domain" description="Methyltransferase FkbM" evidence="1">
    <location>
        <begin position="49"/>
        <end position="213"/>
    </location>
</feature>
<proteinExistence type="predicted"/>
<dbReference type="GO" id="GO:0032259">
    <property type="term" value="P:methylation"/>
    <property type="evidence" value="ECO:0007669"/>
    <property type="project" value="UniProtKB-KW"/>
</dbReference>
<keyword evidence="3" id="KW-1185">Reference proteome</keyword>
<dbReference type="RefSeq" id="WP_008200110.1">
    <property type="nucleotide sequence ID" value="NZ_CM001023.1"/>
</dbReference>
<evidence type="ECO:0000313" key="3">
    <source>
        <dbReference type="Proteomes" id="UP000003919"/>
    </source>
</evidence>
<evidence type="ECO:0000259" key="1">
    <source>
        <dbReference type="Pfam" id="PF05050"/>
    </source>
</evidence>
<sequence length="244" mass="28083">MKLLINRILNKLGYSITKAPLVINGIKVEYNFLEKHSWIVKYNISTILDIGANKGQFAARFRILFPKAKIYSFEPIPEIFEHLCARFKLDENFKAFNLGLGNKSGKIDFFQNEFSDSSSAFPMKGLHKSNFPKTIHEKQIRIDVERLDDVMNDISFAQPLLIKIDVQGFEEMVILGGLKTLSKAEIVIVEVSFFELYENQVYFETIYNHMKSLFFSFKGNFEQLISPIDGCVLQADAIFVRDNV</sequence>
<protein>
    <submittedName>
        <fullName evidence="2">Methyltransferase</fullName>
    </submittedName>
</protein>